<keyword evidence="3" id="KW-0223">Dioxygenase</keyword>
<dbReference type="PANTHER" id="PTHR10869:SF236">
    <property type="entry name" value="PROLYL 4-HYDROXYLASE ALPHA SUBUNIT DOMAIN-CONTAINING PROTEIN"/>
    <property type="match status" value="1"/>
</dbReference>
<keyword evidence="5" id="KW-0408">Iron</keyword>
<evidence type="ECO:0000313" key="8">
    <source>
        <dbReference type="EMBL" id="KIW74644.1"/>
    </source>
</evidence>
<dbReference type="VEuPathDB" id="FungiDB:Z517_11414"/>
<organism evidence="8 9">
    <name type="scientific">Fonsecaea pedrosoi CBS 271.37</name>
    <dbReference type="NCBI Taxonomy" id="1442368"/>
    <lineage>
        <taxon>Eukaryota</taxon>
        <taxon>Fungi</taxon>
        <taxon>Dikarya</taxon>
        <taxon>Ascomycota</taxon>
        <taxon>Pezizomycotina</taxon>
        <taxon>Eurotiomycetes</taxon>
        <taxon>Chaetothyriomycetidae</taxon>
        <taxon>Chaetothyriales</taxon>
        <taxon>Herpotrichiellaceae</taxon>
        <taxon>Fonsecaea</taxon>
    </lineage>
</organism>
<dbReference type="Proteomes" id="UP000053029">
    <property type="component" value="Unassembled WGS sequence"/>
</dbReference>
<proteinExistence type="predicted"/>
<dbReference type="GO" id="GO:0005783">
    <property type="term" value="C:endoplasmic reticulum"/>
    <property type="evidence" value="ECO:0007669"/>
    <property type="project" value="TreeGrafter"/>
</dbReference>
<sequence length="241" mass="27190">MAPRSKQKAAPPSKGDNVQPTKPHLPDWPPLAPLVPQEHLFIETVVPGQILVIRNLFTSSLCRNYVAFLSSLPLTTTPGKPKRGEATRVNDRFQVEDPKFAKMLWDCTGMQYLVRSFEDQAVLGGTVLGLNPNIRVYRYRPGQFFDKHYDESNKLQFGEQKLPAKTTWTLLIYLTTCEGGETAFYPEPLKKGDRPPEPIVVGLETGMALLHKHGDDCLLHEGKEVKKGEKWVLRSDVVVQR</sequence>
<dbReference type="EMBL" id="KN846976">
    <property type="protein sequence ID" value="KIW74644.1"/>
    <property type="molecule type" value="Genomic_DNA"/>
</dbReference>
<feature type="region of interest" description="Disordered" evidence="6">
    <location>
        <begin position="1"/>
        <end position="29"/>
    </location>
</feature>
<evidence type="ECO:0000256" key="3">
    <source>
        <dbReference type="ARBA" id="ARBA00022964"/>
    </source>
</evidence>
<accession>A0A0D2GQF3</accession>
<dbReference type="PANTHER" id="PTHR10869">
    <property type="entry name" value="PROLYL 4-HYDROXYLASE ALPHA SUBUNIT"/>
    <property type="match status" value="1"/>
</dbReference>
<dbReference type="GeneID" id="25310904"/>
<dbReference type="HOGENOM" id="CLU_041456_0_0_1"/>
<dbReference type="Pfam" id="PF13640">
    <property type="entry name" value="2OG-FeII_Oxy_3"/>
    <property type="match status" value="1"/>
</dbReference>
<dbReference type="GO" id="GO:0005506">
    <property type="term" value="F:iron ion binding"/>
    <property type="evidence" value="ECO:0007669"/>
    <property type="project" value="InterPro"/>
</dbReference>
<protein>
    <recommendedName>
        <fullName evidence="7">Fe2OG dioxygenase domain-containing protein</fullName>
    </recommendedName>
</protein>
<dbReference type="FunFam" id="2.60.120.620:FF:000021">
    <property type="entry name" value="WGS project CABT00000000 data, contig 2.8"/>
    <property type="match status" value="1"/>
</dbReference>
<reference evidence="8 9" key="1">
    <citation type="submission" date="2015-01" db="EMBL/GenBank/DDBJ databases">
        <title>The Genome Sequence of Fonsecaea pedrosoi CBS 271.37.</title>
        <authorList>
            <consortium name="The Broad Institute Genomics Platform"/>
            <person name="Cuomo C."/>
            <person name="de Hoog S."/>
            <person name="Gorbushina A."/>
            <person name="Stielow B."/>
            <person name="Teixiera M."/>
            <person name="Abouelleil A."/>
            <person name="Chapman S.B."/>
            <person name="Priest M."/>
            <person name="Young S.K."/>
            <person name="Wortman J."/>
            <person name="Nusbaum C."/>
            <person name="Birren B."/>
        </authorList>
    </citation>
    <scope>NUCLEOTIDE SEQUENCE [LARGE SCALE GENOMIC DNA]</scope>
    <source>
        <strain evidence="8 9">CBS 271.37</strain>
    </source>
</reference>
<evidence type="ECO:0000256" key="4">
    <source>
        <dbReference type="ARBA" id="ARBA00023002"/>
    </source>
</evidence>
<comment type="cofactor">
    <cofactor evidence="1">
        <name>L-ascorbate</name>
        <dbReference type="ChEBI" id="CHEBI:38290"/>
    </cofactor>
</comment>
<evidence type="ECO:0000256" key="2">
    <source>
        <dbReference type="ARBA" id="ARBA00022723"/>
    </source>
</evidence>
<dbReference type="InterPro" id="IPR045054">
    <property type="entry name" value="P4HA-like"/>
</dbReference>
<gene>
    <name evidence="8" type="ORF">Z517_11414</name>
</gene>
<keyword evidence="9" id="KW-1185">Reference proteome</keyword>
<dbReference type="GO" id="GO:0004656">
    <property type="term" value="F:procollagen-proline 4-dioxygenase activity"/>
    <property type="evidence" value="ECO:0007669"/>
    <property type="project" value="TreeGrafter"/>
</dbReference>
<evidence type="ECO:0000259" key="7">
    <source>
        <dbReference type="PROSITE" id="PS51471"/>
    </source>
</evidence>
<keyword evidence="4" id="KW-0560">Oxidoreductase</keyword>
<dbReference type="Gene3D" id="2.60.120.620">
    <property type="entry name" value="q2cbj1_9rhob like domain"/>
    <property type="match status" value="1"/>
</dbReference>
<evidence type="ECO:0000313" key="9">
    <source>
        <dbReference type="Proteomes" id="UP000053029"/>
    </source>
</evidence>
<dbReference type="RefSeq" id="XP_013278452.1">
    <property type="nucleotide sequence ID" value="XM_013422998.1"/>
</dbReference>
<dbReference type="SMART" id="SM00702">
    <property type="entry name" value="P4Hc"/>
    <property type="match status" value="1"/>
</dbReference>
<feature type="domain" description="Fe2OG dioxygenase" evidence="7">
    <location>
        <begin position="129"/>
        <end position="239"/>
    </location>
</feature>
<evidence type="ECO:0000256" key="1">
    <source>
        <dbReference type="ARBA" id="ARBA00001961"/>
    </source>
</evidence>
<keyword evidence="2" id="KW-0479">Metal-binding</keyword>
<evidence type="ECO:0000256" key="6">
    <source>
        <dbReference type="SAM" id="MobiDB-lite"/>
    </source>
</evidence>
<dbReference type="OrthoDB" id="69177at2759"/>
<evidence type="ECO:0000256" key="5">
    <source>
        <dbReference type="ARBA" id="ARBA00023004"/>
    </source>
</evidence>
<dbReference type="PROSITE" id="PS51471">
    <property type="entry name" value="FE2OG_OXY"/>
    <property type="match status" value="1"/>
</dbReference>
<dbReference type="InterPro" id="IPR005123">
    <property type="entry name" value="Oxoglu/Fe-dep_dioxygenase_dom"/>
</dbReference>
<name>A0A0D2GQF3_9EURO</name>
<dbReference type="AlphaFoldDB" id="A0A0D2GQF3"/>
<dbReference type="InterPro" id="IPR006620">
    <property type="entry name" value="Pro_4_hyd_alph"/>
</dbReference>
<dbReference type="InterPro" id="IPR044862">
    <property type="entry name" value="Pro_4_hyd_alph_FE2OG_OXY"/>
</dbReference>
<dbReference type="GO" id="GO:0031418">
    <property type="term" value="F:L-ascorbic acid binding"/>
    <property type="evidence" value="ECO:0007669"/>
    <property type="project" value="InterPro"/>
</dbReference>